<name>A0ABW0R1J6_9BACL</name>
<dbReference type="CDD" id="cd11576">
    <property type="entry name" value="GH99_GH71_like_2"/>
    <property type="match status" value="1"/>
</dbReference>
<protein>
    <submittedName>
        <fullName evidence="1">Glycoside hydrolase family 71/99-like protein</fullName>
    </submittedName>
</protein>
<evidence type="ECO:0000313" key="2">
    <source>
        <dbReference type="Proteomes" id="UP001596108"/>
    </source>
</evidence>
<dbReference type="RefSeq" id="WP_378112503.1">
    <property type="nucleotide sequence ID" value="NZ_JBHSNC010000043.1"/>
</dbReference>
<evidence type="ECO:0000313" key="1">
    <source>
        <dbReference type="EMBL" id="MFC5530558.1"/>
    </source>
</evidence>
<organism evidence="1 2">
    <name type="scientific">Cohnella yongneupensis</name>
    <dbReference type="NCBI Taxonomy" id="425006"/>
    <lineage>
        <taxon>Bacteria</taxon>
        <taxon>Bacillati</taxon>
        <taxon>Bacillota</taxon>
        <taxon>Bacilli</taxon>
        <taxon>Bacillales</taxon>
        <taxon>Paenibacillaceae</taxon>
        <taxon>Cohnella</taxon>
    </lineage>
</organism>
<keyword evidence="2" id="KW-1185">Reference proteome</keyword>
<dbReference type="Gene3D" id="3.20.20.80">
    <property type="entry name" value="Glycosidases"/>
    <property type="match status" value="1"/>
</dbReference>
<gene>
    <name evidence="1" type="ORF">ACFPQ4_14060</name>
</gene>
<dbReference type="EMBL" id="JBHSNC010000043">
    <property type="protein sequence ID" value="MFC5530558.1"/>
    <property type="molecule type" value="Genomic_DNA"/>
</dbReference>
<accession>A0ABW0R1J6</accession>
<proteinExistence type="predicted"/>
<comment type="caution">
    <text evidence="1">The sequence shown here is derived from an EMBL/GenBank/DDBJ whole genome shotgun (WGS) entry which is preliminary data.</text>
</comment>
<dbReference type="Proteomes" id="UP001596108">
    <property type="component" value="Unassembled WGS sequence"/>
</dbReference>
<reference evidence="2" key="1">
    <citation type="journal article" date="2019" name="Int. J. Syst. Evol. Microbiol.">
        <title>The Global Catalogue of Microorganisms (GCM) 10K type strain sequencing project: providing services to taxonomists for standard genome sequencing and annotation.</title>
        <authorList>
            <consortium name="The Broad Institute Genomics Platform"/>
            <consortium name="The Broad Institute Genome Sequencing Center for Infectious Disease"/>
            <person name="Wu L."/>
            <person name="Ma J."/>
        </authorList>
    </citation>
    <scope>NUCLEOTIDE SEQUENCE [LARGE SCALE GENOMIC DNA]</scope>
    <source>
        <strain evidence="2">CGMCC 1.18578</strain>
    </source>
</reference>
<sequence>MSNKQASSVREGDIVGHVLAGYQGWFNAEGDGSDSGWVHWSGRRMVPTAGSDALTFDLYPDMREYTITYDTQLGKLGNGEQARLFSSYDGSTVDKHFEWMRDYGIHGVGLQRFGASDSDEPNVWRGSRDSVAVKVKQAAEAYGRKFYVMYDTSGMRADNWIKAIKHDWTVNIVGKMDLIASSAYAKQDGKRVVCIWGMGFDDRPGAAEECIGLIAWFKEQGFYVIGGIPTHWRECVIDSKPGFLEVYQSLDMISPWFVGRFGGLSGADEYLEKQWKQDFEATESLGIDYMPVIWPGFAWKNLHGGPINQIPRLHGDFMWRQAYNLKSIGVDTAYIAMFDEYDEATAIAKAAEDASMCPTDHYFLALDADGVAVSSDFYLRLSGDIGKLFRGEIPLSETHPTLHKEEL</sequence>